<dbReference type="OrthoDB" id="9798857at2"/>
<evidence type="ECO:0000256" key="4">
    <source>
        <dbReference type="PROSITE-ProRule" id="PRU00335"/>
    </source>
</evidence>
<gene>
    <name evidence="6" type="ORF">FRZ44_27520</name>
</gene>
<dbReference type="PANTHER" id="PTHR47506:SF7">
    <property type="entry name" value="TRANSCRIPTIONAL REGULATORY PROTEIN"/>
    <property type="match status" value="1"/>
</dbReference>
<reference evidence="6 7" key="1">
    <citation type="submission" date="2019-08" db="EMBL/GenBank/DDBJ databases">
        <title>Hyperibacter terrae gen. nov., sp. nov. and Hyperibacter viscosus sp. nov., two new members in the family Rhodospirillaceae isolated from the rhizosphere of Hypericum perforatum.</title>
        <authorList>
            <person name="Noviana Z."/>
        </authorList>
    </citation>
    <scope>NUCLEOTIDE SEQUENCE [LARGE SCALE GENOMIC DNA]</scope>
    <source>
        <strain evidence="6 7">R5913</strain>
    </source>
</reference>
<organism evidence="6 7">
    <name type="scientific">Hypericibacter terrae</name>
    <dbReference type="NCBI Taxonomy" id="2602015"/>
    <lineage>
        <taxon>Bacteria</taxon>
        <taxon>Pseudomonadati</taxon>
        <taxon>Pseudomonadota</taxon>
        <taxon>Alphaproteobacteria</taxon>
        <taxon>Rhodospirillales</taxon>
        <taxon>Dongiaceae</taxon>
        <taxon>Hypericibacter</taxon>
    </lineage>
</organism>
<keyword evidence="3" id="KW-0804">Transcription</keyword>
<dbReference type="Gene3D" id="1.10.10.60">
    <property type="entry name" value="Homeodomain-like"/>
    <property type="match status" value="1"/>
</dbReference>
<dbReference type="AlphaFoldDB" id="A0A5J6MIR5"/>
<dbReference type="GO" id="GO:0003677">
    <property type="term" value="F:DNA binding"/>
    <property type="evidence" value="ECO:0007669"/>
    <property type="project" value="UniProtKB-UniRule"/>
</dbReference>
<dbReference type="InterPro" id="IPR009057">
    <property type="entry name" value="Homeodomain-like_sf"/>
</dbReference>
<sequence length="202" mass="21833">MPYPQDHRQETREKILASARRLFNRNGLSEVSIDAVMAGAGLTRGGFYSYFDSKDELYAEAITAFTRRFPSEPWQCSQGIPPPADRPLAATIVDVYLSREHFEDVEGSCPMLGLPSDVARGGTAVKAAYREVLDMMVGAFSANLGPDRKAARERALGIAALCVGGMVLARAVDDPALADDLREAARKMAQSIGAWGKTPEPA</sequence>
<evidence type="ECO:0000313" key="6">
    <source>
        <dbReference type="EMBL" id="QEX17452.1"/>
    </source>
</evidence>
<dbReference type="PROSITE" id="PS01081">
    <property type="entry name" value="HTH_TETR_1"/>
    <property type="match status" value="1"/>
</dbReference>
<proteinExistence type="predicted"/>
<dbReference type="Proteomes" id="UP000326202">
    <property type="component" value="Chromosome"/>
</dbReference>
<keyword evidence="1" id="KW-0805">Transcription regulation</keyword>
<evidence type="ECO:0000256" key="2">
    <source>
        <dbReference type="ARBA" id="ARBA00023125"/>
    </source>
</evidence>
<dbReference type="PRINTS" id="PR00455">
    <property type="entry name" value="HTHTETR"/>
</dbReference>
<dbReference type="RefSeq" id="WP_151177714.1">
    <property type="nucleotide sequence ID" value="NZ_CP042906.1"/>
</dbReference>
<dbReference type="SUPFAM" id="SSF46689">
    <property type="entry name" value="Homeodomain-like"/>
    <property type="match status" value="1"/>
</dbReference>
<dbReference type="PANTHER" id="PTHR47506">
    <property type="entry name" value="TRANSCRIPTIONAL REGULATORY PROTEIN"/>
    <property type="match status" value="1"/>
</dbReference>
<dbReference type="KEGG" id="htq:FRZ44_27520"/>
<dbReference type="EMBL" id="CP042906">
    <property type="protein sequence ID" value="QEX17452.1"/>
    <property type="molecule type" value="Genomic_DNA"/>
</dbReference>
<keyword evidence="2 4" id="KW-0238">DNA-binding</keyword>
<dbReference type="InterPro" id="IPR001647">
    <property type="entry name" value="HTH_TetR"/>
</dbReference>
<dbReference type="SUPFAM" id="SSF48498">
    <property type="entry name" value="Tetracyclin repressor-like, C-terminal domain"/>
    <property type="match status" value="1"/>
</dbReference>
<feature type="domain" description="HTH tetR-type" evidence="5">
    <location>
        <begin position="9"/>
        <end position="69"/>
    </location>
</feature>
<dbReference type="InterPro" id="IPR023772">
    <property type="entry name" value="DNA-bd_HTH_TetR-type_CS"/>
</dbReference>
<evidence type="ECO:0000256" key="3">
    <source>
        <dbReference type="ARBA" id="ARBA00023163"/>
    </source>
</evidence>
<evidence type="ECO:0000259" key="5">
    <source>
        <dbReference type="PROSITE" id="PS50977"/>
    </source>
</evidence>
<evidence type="ECO:0000313" key="7">
    <source>
        <dbReference type="Proteomes" id="UP000326202"/>
    </source>
</evidence>
<name>A0A5J6MIR5_9PROT</name>
<evidence type="ECO:0000256" key="1">
    <source>
        <dbReference type="ARBA" id="ARBA00023015"/>
    </source>
</evidence>
<feature type="DNA-binding region" description="H-T-H motif" evidence="4">
    <location>
        <begin position="32"/>
        <end position="51"/>
    </location>
</feature>
<protein>
    <submittedName>
        <fullName evidence="6">TetR family transcriptional regulator</fullName>
    </submittedName>
</protein>
<dbReference type="InterPro" id="IPR036271">
    <property type="entry name" value="Tet_transcr_reg_TetR-rel_C_sf"/>
</dbReference>
<accession>A0A5J6MIR5</accession>
<keyword evidence="7" id="KW-1185">Reference proteome</keyword>
<dbReference type="Pfam" id="PF00440">
    <property type="entry name" value="TetR_N"/>
    <property type="match status" value="1"/>
</dbReference>
<dbReference type="Gene3D" id="1.10.357.10">
    <property type="entry name" value="Tetracycline Repressor, domain 2"/>
    <property type="match status" value="1"/>
</dbReference>
<dbReference type="PROSITE" id="PS50977">
    <property type="entry name" value="HTH_TETR_2"/>
    <property type="match status" value="1"/>
</dbReference>